<sequence>MDFFGVRKFGISSNCLEFLNLRNM</sequence>
<name>A0A2P2J3P0_RHIMU</name>
<proteinExistence type="predicted"/>
<organism evidence="1">
    <name type="scientific">Rhizophora mucronata</name>
    <name type="common">Asiatic mangrove</name>
    <dbReference type="NCBI Taxonomy" id="61149"/>
    <lineage>
        <taxon>Eukaryota</taxon>
        <taxon>Viridiplantae</taxon>
        <taxon>Streptophyta</taxon>
        <taxon>Embryophyta</taxon>
        <taxon>Tracheophyta</taxon>
        <taxon>Spermatophyta</taxon>
        <taxon>Magnoliopsida</taxon>
        <taxon>eudicotyledons</taxon>
        <taxon>Gunneridae</taxon>
        <taxon>Pentapetalae</taxon>
        <taxon>rosids</taxon>
        <taxon>fabids</taxon>
        <taxon>Malpighiales</taxon>
        <taxon>Rhizophoraceae</taxon>
        <taxon>Rhizophora</taxon>
    </lineage>
</organism>
<protein>
    <submittedName>
        <fullName evidence="1">Uncharacterized protein</fullName>
    </submittedName>
</protein>
<dbReference type="AlphaFoldDB" id="A0A2P2J3P0"/>
<dbReference type="EMBL" id="GGEC01007620">
    <property type="protein sequence ID" value="MBW88103.1"/>
    <property type="molecule type" value="Transcribed_RNA"/>
</dbReference>
<evidence type="ECO:0000313" key="1">
    <source>
        <dbReference type="EMBL" id="MBW88103.1"/>
    </source>
</evidence>
<reference evidence="1" key="1">
    <citation type="submission" date="2018-02" db="EMBL/GenBank/DDBJ databases">
        <title>Rhizophora mucronata_Transcriptome.</title>
        <authorList>
            <person name="Meera S.P."/>
            <person name="Sreeshan A."/>
            <person name="Augustine A."/>
        </authorList>
    </citation>
    <scope>NUCLEOTIDE SEQUENCE</scope>
    <source>
        <tissue evidence="1">Leaf</tissue>
    </source>
</reference>
<accession>A0A2P2J3P0</accession>